<protein>
    <submittedName>
        <fullName evidence="2">Uncharacterized protein</fullName>
    </submittedName>
</protein>
<keyword evidence="1" id="KW-0812">Transmembrane</keyword>
<keyword evidence="1" id="KW-0472">Membrane</keyword>
<name>A0A8T5UUK1_9EURY</name>
<sequence>MDRNTMIMILVLIIAVVILVILSWLWMYTPYMGGFHGNYGNYMGSGMMQGY</sequence>
<evidence type="ECO:0000256" key="1">
    <source>
        <dbReference type="SAM" id="Phobius"/>
    </source>
</evidence>
<evidence type="ECO:0000313" key="3">
    <source>
        <dbReference type="Proteomes" id="UP000825933"/>
    </source>
</evidence>
<dbReference type="EMBL" id="JAIOUQ010000001">
    <property type="protein sequence ID" value="MBZ2164533.1"/>
    <property type="molecule type" value="Genomic_DNA"/>
</dbReference>
<gene>
    <name evidence="2" type="ORF">K8N75_00490</name>
</gene>
<organism evidence="2 3">
    <name type="scientific">Methanobacterium spitsbergense</name>
    <dbReference type="NCBI Taxonomy" id="2874285"/>
    <lineage>
        <taxon>Archaea</taxon>
        <taxon>Methanobacteriati</taxon>
        <taxon>Methanobacteriota</taxon>
        <taxon>Methanomada group</taxon>
        <taxon>Methanobacteria</taxon>
        <taxon>Methanobacteriales</taxon>
        <taxon>Methanobacteriaceae</taxon>
        <taxon>Methanobacterium</taxon>
    </lineage>
</organism>
<dbReference type="RefSeq" id="WP_223790210.1">
    <property type="nucleotide sequence ID" value="NZ_JAIOUQ010000001.1"/>
</dbReference>
<keyword evidence="3" id="KW-1185">Reference proteome</keyword>
<proteinExistence type="predicted"/>
<evidence type="ECO:0000313" key="2">
    <source>
        <dbReference type="EMBL" id="MBZ2164533.1"/>
    </source>
</evidence>
<keyword evidence="1" id="KW-1133">Transmembrane helix</keyword>
<dbReference type="AlphaFoldDB" id="A0A8T5UUK1"/>
<reference evidence="3" key="1">
    <citation type="journal article" date="2022" name="Microbiol. Resour. Announc.">
        <title>Draft Genome Sequence of a Methanogenic Archaeon from West Spitsbergen Permafrost.</title>
        <authorList>
            <person name="Trubitsyn V."/>
            <person name="Rivkina E."/>
            <person name="Shcherbakova V."/>
        </authorList>
    </citation>
    <scope>NUCLEOTIDE SEQUENCE [LARGE SCALE GENOMIC DNA]</scope>
    <source>
        <strain evidence="3">VT</strain>
    </source>
</reference>
<feature type="transmembrane region" description="Helical" evidence="1">
    <location>
        <begin position="7"/>
        <end position="27"/>
    </location>
</feature>
<comment type="caution">
    <text evidence="2">The sequence shown here is derived from an EMBL/GenBank/DDBJ whole genome shotgun (WGS) entry which is preliminary data.</text>
</comment>
<accession>A0A8T5UUK1</accession>
<dbReference type="Proteomes" id="UP000825933">
    <property type="component" value="Unassembled WGS sequence"/>
</dbReference>